<dbReference type="EMBL" id="CP012098">
    <property type="protein sequence ID" value="AQP38946.1"/>
    <property type="molecule type" value="Genomic_DNA"/>
</dbReference>
<dbReference type="InterPro" id="IPR007401">
    <property type="entry name" value="DUF454"/>
</dbReference>
<evidence type="ECO:0000256" key="1">
    <source>
        <dbReference type="SAM" id="Phobius"/>
    </source>
</evidence>
<protein>
    <submittedName>
        <fullName evidence="2">Membrane protein</fullName>
    </submittedName>
</protein>
<dbReference type="AlphaFoldDB" id="A0A1Q2C5F2"/>
<dbReference type="GO" id="GO:0005886">
    <property type="term" value="C:plasma membrane"/>
    <property type="evidence" value="ECO:0007669"/>
    <property type="project" value="TreeGrafter"/>
</dbReference>
<organism evidence="2 3">
    <name type="scientific">Anaerostipes hadrus</name>
    <dbReference type="NCBI Taxonomy" id="649756"/>
    <lineage>
        <taxon>Bacteria</taxon>
        <taxon>Bacillati</taxon>
        <taxon>Bacillota</taxon>
        <taxon>Clostridia</taxon>
        <taxon>Lachnospirales</taxon>
        <taxon>Lachnospiraceae</taxon>
        <taxon>Anaerostipes</taxon>
    </lineage>
</organism>
<keyword evidence="1" id="KW-0472">Membrane</keyword>
<dbReference type="PIRSF" id="PIRSF016789">
    <property type="entry name" value="DUF454"/>
    <property type="match status" value="1"/>
</dbReference>
<dbReference type="RefSeq" id="WP_044922167.1">
    <property type="nucleotide sequence ID" value="NZ_CP012098.1"/>
</dbReference>
<dbReference type="Proteomes" id="UP000188159">
    <property type="component" value="Chromosome"/>
</dbReference>
<reference evidence="2 3" key="1">
    <citation type="journal article" date="2016" name="Sci. Rep.">
        <title>Accelerated dysbiosis of gut microbiota during aggravation of DSS-induced colitis by a butyrate-producing bacterium.</title>
        <authorList>
            <person name="Zhang Q."/>
            <person name="Wu Y."/>
            <person name="Wang J."/>
            <person name="Wu G."/>
            <person name="Long W."/>
            <person name="Xue Z."/>
            <person name="Wang L."/>
            <person name="Zhang X."/>
            <person name="Pang X."/>
            <person name="Zhao Y."/>
            <person name="Zhao L."/>
            <person name="Zhang C."/>
        </authorList>
    </citation>
    <scope>NUCLEOTIDE SEQUENCE [LARGE SCALE GENOMIC DNA]</scope>
    <source>
        <strain evidence="2 3">BPB5</strain>
    </source>
</reference>
<evidence type="ECO:0000313" key="3">
    <source>
        <dbReference type="Proteomes" id="UP000188159"/>
    </source>
</evidence>
<dbReference type="PANTHER" id="PTHR35813:SF1">
    <property type="entry name" value="INNER MEMBRANE PROTEIN YBAN"/>
    <property type="match status" value="1"/>
</dbReference>
<feature type="transmembrane region" description="Helical" evidence="1">
    <location>
        <begin position="80"/>
        <end position="98"/>
    </location>
</feature>
<dbReference type="Pfam" id="PF04304">
    <property type="entry name" value="DUF454"/>
    <property type="match status" value="1"/>
</dbReference>
<proteinExistence type="predicted"/>
<keyword evidence="1" id="KW-0812">Transmembrane</keyword>
<gene>
    <name evidence="2" type="ORF">DO83_04610</name>
</gene>
<dbReference type="PANTHER" id="PTHR35813">
    <property type="entry name" value="INNER MEMBRANE PROTEIN YBAN"/>
    <property type="match status" value="1"/>
</dbReference>
<feature type="transmembrane region" description="Helical" evidence="1">
    <location>
        <begin position="104"/>
        <end position="122"/>
    </location>
</feature>
<name>A0A1Q2C5F2_ANAHA</name>
<evidence type="ECO:0000313" key="2">
    <source>
        <dbReference type="EMBL" id="AQP38946.1"/>
    </source>
</evidence>
<accession>A0A1Q2C5F2</accession>
<sequence length="138" mass="15849">MKNMRKNPIRYVWMALGILCLVLGTIGVVLPILPTVPFYMATVFCFAKGSKTLHDWFLGTSLYKKHLESFAKEKAMTKKTKRSIIAMVTILMAIGFIMMNNVPIGRVVLVIVWIFHFLYFGLKVETVKEEKAKEIIYD</sequence>
<keyword evidence="1" id="KW-1133">Transmembrane helix</keyword>
<feature type="transmembrane region" description="Helical" evidence="1">
    <location>
        <begin position="38"/>
        <end position="59"/>
    </location>
</feature>
<feature type="transmembrane region" description="Helical" evidence="1">
    <location>
        <begin position="12"/>
        <end position="32"/>
    </location>
</feature>
<dbReference type="OrthoDB" id="5690292at2"/>